<proteinExistence type="predicted"/>
<accession>A0A383C728</accession>
<sequence length="25" mass="2980">KYSKDAYLKLLRSMYKQETFEGHSG</sequence>
<feature type="non-terminal residue" evidence="1">
    <location>
        <position position="1"/>
    </location>
</feature>
<evidence type="ECO:0000313" key="1">
    <source>
        <dbReference type="EMBL" id="SVE28206.1"/>
    </source>
</evidence>
<gene>
    <name evidence="1" type="ORF">METZ01_LOCUS481060</name>
</gene>
<organism evidence="1">
    <name type="scientific">marine metagenome</name>
    <dbReference type="NCBI Taxonomy" id="408172"/>
    <lineage>
        <taxon>unclassified sequences</taxon>
        <taxon>metagenomes</taxon>
        <taxon>ecological metagenomes</taxon>
    </lineage>
</organism>
<protein>
    <submittedName>
        <fullName evidence="1">Uncharacterized protein</fullName>
    </submittedName>
</protein>
<dbReference type="AlphaFoldDB" id="A0A383C728"/>
<name>A0A383C728_9ZZZZ</name>
<dbReference type="EMBL" id="UINC01206536">
    <property type="protein sequence ID" value="SVE28206.1"/>
    <property type="molecule type" value="Genomic_DNA"/>
</dbReference>
<reference evidence="1" key="1">
    <citation type="submission" date="2018-05" db="EMBL/GenBank/DDBJ databases">
        <authorList>
            <person name="Lanie J.A."/>
            <person name="Ng W.-L."/>
            <person name="Kazmierczak K.M."/>
            <person name="Andrzejewski T.M."/>
            <person name="Davidsen T.M."/>
            <person name="Wayne K.J."/>
            <person name="Tettelin H."/>
            <person name="Glass J.I."/>
            <person name="Rusch D."/>
            <person name="Podicherti R."/>
            <person name="Tsui H.-C.T."/>
            <person name="Winkler M.E."/>
        </authorList>
    </citation>
    <scope>NUCLEOTIDE SEQUENCE</scope>
</reference>